<keyword evidence="2" id="KW-1185">Reference proteome</keyword>
<protein>
    <submittedName>
        <fullName evidence="1">18510_t:CDS:1</fullName>
    </submittedName>
</protein>
<accession>A0ABN7WG00</accession>
<reference evidence="1 2" key="1">
    <citation type="submission" date="2021-06" db="EMBL/GenBank/DDBJ databases">
        <authorList>
            <person name="Kallberg Y."/>
            <person name="Tangrot J."/>
            <person name="Rosling A."/>
        </authorList>
    </citation>
    <scope>NUCLEOTIDE SEQUENCE [LARGE SCALE GENOMIC DNA]</scope>
    <source>
        <strain evidence="1 2">120-4 pot B 10/14</strain>
    </source>
</reference>
<evidence type="ECO:0000313" key="2">
    <source>
        <dbReference type="Proteomes" id="UP000789901"/>
    </source>
</evidence>
<comment type="caution">
    <text evidence="1">The sequence shown here is derived from an EMBL/GenBank/DDBJ whole genome shotgun (WGS) entry which is preliminary data.</text>
</comment>
<dbReference type="Proteomes" id="UP000789901">
    <property type="component" value="Unassembled WGS sequence"/>
</dbReference>
<evidence type="ECO:0000313" key="1">
    <source>
        <dbReference type="EMBL" id="CAG8830601.1"/>
    </source>
</evidence>
<sequence length="156" mass="17965">MEASQTVAKIHNGVAGYLQATKFEVNLSLLKQFFKTKILPELHIDQAQTIFLRIAQRELALRKKSLGPELHVSEFFTEEIGRLKDELEEMRVIIQLGAKNNRYWNGEKLLKHIKNAIKIFEQTHPRYVGVWVFNNATSHTIIAPDALVATRINLYP</sequence>
<organism evidence="1 2">
    <name type="scientific">Gigaspora margarita</name>
    <dbReference type="NCBI Taxonomy" id="4874"/>
    <lineage>
        <taxon>Eukaryota</taxon>
        <taxon>Fungi</taxon>
        <taxon>Fungi incertae sedis</taxon>
        <taxon>Mucoromycota</taxon>
        <taxon>Glomeromycotina</taxon>
        <taxon>Glomeromycetes</taxon>
        <taxon>Diversisporales</taxon>
        <taxon>Gigasporaceae</taxon>
        <taxon>Gigaspora</taxon>
    </lineage>
</organism>
<dbReference type="EMBL" id="CAJVQB010042684">
    <property type="protein sequence ID" value="CAG8830601.1"/>
    <property type="molecule type" value="Genomic_DNA"/>
</dbReference>
<feature type="non-terminal residue" evidence="1">
    <location>
        <position position="156"/>
    </location>
</feature>
<name>A0ABN7WG00_GIGMA</name>
<gene>
    <name evidence="1" type="ORF">GMARGA_LOCUS30381</name>
</gene>
<proteinExistence type="predicted"/>